<dbReference type="AlphaFoldDB" id="A0A1H3A792"/>
<dbReference type="SMART" id="SM00342">
    <property type="entry name" value="HTH_ARAC"/>
    <property type="match status" value="1"/>
</dbReference>
<keyword evidence="1" id="KW-0805">Transcription regulation</keyword>
<evidence type="ECO:0000256" key="1">
    <source>
        <dbReference type="ARBA" id="ARBA00023015"/>
    </source>
</evidence>
<gene>
    <name evidence="5" type="ORF">SAMN05443545_104367</name>
</gene>
<dbReference type="GO" id="GO:0003700">
    <property type="term" value="F:DNA-binding transcription factor activity"/>
    <property type="evidence" value="ECO:0007669"/>
    <property type="project" value="InterPro"/>
</dbReference>
<dbReference type="SUPFAM" id="SSF51182">
    <property type="entry name" value="RmlC-like cupins"/>
    <property type="match status" value="1"/>
</dbReference>
<dbReference type="Proteomes" id="UP000198500">
    <property type="component" value="Unassembled WGS sequence"/>
</dbReference>
<keyword evidence="2" id="KW-0238">DNA-binding</keyword>
<proteinExistence type="predicted"/>
<evidence type="ECO:0000313" key="5">
    <source>
        <dbReference type="EMBL" id="SDX25044.1"/>
    </source>
</evidence>
<reference evidence="5 6" key="1">
    <citation type="submission" date="2016-10" db="EMBL/GenBank/DDBJ databases">
        <authorList>
            <person name="de Groot N.N."/>
        </authorList>
    </citation>
    <scope>NUCLEOTIDE SEQUENCE [LARGE SCALE GENOMIC DNA]</scope>
    <source>
        <strain evidence="5 6">DSM 19219</strain>
    </source>
</reference>
<evidence type="ECO:0000313" key="6">
    <source>
        <dbReference type="Proteomes" id="UP000198500"/>
    </source>
</evidence>
<dbReference type="Gene3D" id="2.60.120.10">
    <property type="entry name" value="Jelly Rolls"/>
    <property type="match status" value="1"/>
</dbReference>
<dbReference type="PANTHER" id="PTHR46796:SF10">
    <property type="entry name" value="TRANSCRIPTIONAL ACTIVATOR FEAR"/>
    <property type="match status" value="1"/>
</dbReference>
<dbReference type="PROSITE" id="PS00041">
    <property type="entry name" value="HTH_ARAC_FAMILY_1"/>
    <property type="match status" value="1"/>
</dbReference>
<dbReference type="Pfam" id="PF12833">
    <property type="entry name" value="HTH_18"/>
    <property type="match status" value="1"/>
</dbReference>
<dbReference type="RefSeq" id="WP_092569353.1">
    <property type="nucleotide sequence ID" value="NZ_BMXH01000001.1"/>
</dbReference>
<dbReference type="InterPro" id="IPR020449">
    <property type="entry name" value="Tscrpt_reg_AraC-type_HTH"/>
</dbReference>
<name>A0A1H3A792_9GAMM</name>
<protein>
    <submittedName>
        <fullName evidence="5">Transcriptional regulator, AraC family</fullName>
    </submittedName>
</protein>
<evidence type="ECO:0000259" key="4">
    <source>
        <dbReference type="PROSITE" id="PS01124"/>
    </source>
</evidence>
<dbReference type="PANTHER" id="PTHR46796">
    <property type="entry name" value="HTH-TYPE TRANSCRIPTIONAL ACTIVATOR RHAS-RELATED"/>
    <property type="match status" value="1"/>
</dbReference>
<dbReference type="InterPro" id="IPR014710">
    <property type="entry name" value="RmlC-like_jellyroll"/>
</dbReference>
<dbReference type="InterPro" id="IPR011051">
    <property type="entry name" value="RmlC_Cupin_sf"/>
</dbReference>
<dbReference type="InterPro" id="IPR018060">
    <property type="entry name" value="HTH_AraC"/>
</dbReference>
<accession>A0A1H3A792</accession>
<dbReference type="STRING" id="574349.SAMN05443545_104367"/>
<dbReference type="InterPro" id="IPR018062">
    <property type="entry name" value="HTH_AraC-typ_CS"/>
</dbReference>
<feature type="domain" description="HTH araC/xylS-type" evidence="4">
    <location>
        <begin position="154"/>
        <end position="252"/>
    </location>
</feature>
<organism evidence="5 6">
    <name type="scientific">Aidingimonas halophila</name>
    <dbReference type="NCBI Taxonomy" id="574349"/>
    <lineage>
        <taxon>Bacteria</taxon>
        <taxon>Pseudomonadati</taxon>
        <taxon>Pseudomonadota</taxon>
        <taxon>Gammaproteobacteria</taxon>
        <taxon>Oceanospirillales</taxon>
        <taxon>Halomonadaceae</taxon>
        <taxon>Aidingimonas</taxon>
    </lineage>
</organism>
<dbReference type="PRINTS" id="PR00032">
    <property type="entry name" value="HTHARAC"/>
</dbReference>
<dbReference type="GO" id="GO:0043565">
    <property type="term" value="F:sequence-specific DNA binding"/>
    <property type="evidence" value="ECO:0007669"/>
    <property type="project" value="InterPro"/>
</dbReference>
<dbReference type="PROSITE" id="PS01124">
    <property type="entry name" value="HTH_ARAC_FAMILY_2"/>
    <property type="match status" value="1"/>
</dbReference>
<dbReference type="InterPro" id="IPR009057">
    <property type="entry name" value="Homeodomain-like_sf"/>
</dbReference>
<dbReference type="OrthoDB" id="5740883at2"/>
<keyword evidence="3" id="KW-0804">Transcription</keyword>
<sequence>MSVFHLRTRTLSPQVVAHSHRHHQLILATSGETELSLEGQGERITRARGCLIPATCHHEYQGDGRNRTLVVDIPLSHLDSLSCADEVRRLFDRPRFFAVPDSLQSLTNGLVPQIDMQPGLHGDIGTLLFRSLYLALYDQSIAPVSSCERRIHKERLDDYIDSHRDEPIEVETLASLCALSPGHFHTRFRDLFGMTPMAYVQQRRLAHAARLIQDSRLPLGDIAQRVGFHDQGSFSRAYRRAYGKAPSVHRRQTFIEQRDD</sequence>
<evidence type="ECO:0000256" key="2">
    <source>
        <dbReference type="ARBA" id="ARBA00023125"/>
    </source>
</evidence>
<dbReference type="InterPro" id="IPR050204">
    <property type="entry name" value="AraC_XylS_family_regulators"/>
</dbReference>
<dbReference type="SUPFAM" id="SSF46689">
    <property type="entry name" value="Homeodomain-like"/>
    <property type="match status" value="2"/>
</dbReference>
<dbReference type="Gene3D" id="1.10.10.60">
    <property type="entry name" value="Homeodomain-like"/>
    <property type="match status" value="2"/>
</dbReference>
<evidence type="ECO:0000256" key="3">
    <source>
        <dbReference type="ARBA" id="ARBA00023163"/>
    </source>
</evidence>
<dbReference type="EMBL" id="FNNI01000004">
    <property type="protein sequence ID" value="SDX25044.1"/>
    <property type="molecule type" value="Genomic_DNA"/>
</dbReference>
<keyword evidence="6" id="KW-1185">Reference proteome</keyword>